<name>A0ACC1MTZ0_9PEZI</name>
<evidence type="ECO:0000313" key="2">
    <source>
        <dbReference type="Proteomes" id="UP001143856"/>
    </source>
</evidence>
<comment type="caution">
    <text evidence="1">The sequence shown here is derived from an EMBL/GenBank/DDBJ whole genome shotgun (WGS) entry which is preliminary data.</text>
</comment>
<protein>
    <submittedName>
        <fullName evidence="1">Uncharacterized protein</fullName>
    </submittedName>
</protein>
<gene>
    <name evidence="1" type="ORF">NUW58_g9768</name>
</gene>
<keyword evidence="2" id="KW-1185">Reference proteome</keyword>
<dbReference type="EMBL" id="JAPDGR010003748">
    <property type="protein sequence ID" value="KAJ2970198.1"/>
    <property type="molecule type" value="Genomic_DNA"/>
</dbReference>
<sequence>MLAVIALGTVTMNRVALIPPKPNLTEHAVTAEMTVANTNYVFLDRKSKLQQVFANDLLSLPLQFLHVPIDAHETAAQPISPFLGKPDHPVAGELRRVRKERGHLVAQYGS</sequence>
<organism evidence="1 2">
    <name type="scientific">Xylaria curta</name>
    <dbReference type="NCBI Taxonomy" id="42375"/>
    <lineage>
        <taxon>Eukaryota</taxon>
        <taxon>Fungi</taxon>
        <taxon>Dikarya</taxon>
        <taxon>Ascomycota</taxon>
        <taxon>Pezizomycotina</taxon>
        <taxon>Sordariomycetes</taxon>
        <taxon>Xylariomycetidae</taxon>
        <taxon>Xylariales</taxon>
        <taxon>Xylariaceae</taxon>
        <taxon>Xylaria</taxon>
    </lineage>
</organism>
<dbReference type="Proteomes" id="UP001143856">
    <property type="component" value="Unassembled WGS sequence"/>
</dbReference>
<evidence type="ECO:0000313" key="1">
    <source>
        <dbReference type="EMBL" id="KAJ2970198.1"/>
    </source>
</evidence>
<reference evidence="1" key="1">
    <citation type="submission" date="2022-10" db="EMBL/GenBank/DDBJ databases">
        <title>Genome Sequence of Xylaria curta.</title>
        <authorList>
            <person name="Buettner E."/>
        </authorList>
    </citation>
    <scope>NUCLEOTIDE SEQUENCE</scope>
    <source>
        <strain evidence="1">Babe10</strain>
    </source>
</reference>
<proteinExistence type="predicted"/>
<accession>A0ACC1MTZ0</accession>